<keyword evidence="3 4" id="KW-0732">Signal</keyword>
<evidence type="ECO:0000259" key="5">
    <source>
        <dbReference type="Pfam" id="PF09084"/>
    </source>
</evidence>
<evidence type="ECO:0000256" key="4">
    <source>
        <dbReference type="SAM" id="SignalP"/>
    </source>
</evidence>
<dbReference type="Pfam" id="PF09084">
    <property type="entry name" value="NMT1"/>
    <property type="match status" value="1"/>
</dbReference>
<dbReference type="GO" id="GO:0042597">
    <property type="term" value="C:periplasmic space"/>
    <property type="evidence" value="ECO:0007669"/>
    <property type="project" value="UniProtKB-SubCell"/>
</dbReference>
<feature type="signal peptide" evidence="4">
    <location>
        <begin position="1"/>
        <end position="24"/>
    </location>
</feature>
<evidence type="ECO:0000256" key="1">
    <source>
        <dbReference type="ARBA" id="ARBA00004418"/>
    </source>
</evidence>
<proteinExistence type="inferred from homology"/>
<dbReference type="InterPro" id="IPR017793">
    <property type="entry name" value="ABC_transptr_urea-assoc_sub-bd"/>
</dbReference>
<feature type="domain" description="SsuA/THI5-like" evidence="5">
    <location>
        <begin position="58"/>
        <end position="237"/>
    </location>
</feature>
<dbReference type="PANTHER" id="PTHR30024">
    <property type="entry name" value="ALIPHATIC SULFONATES-BINDING PROTEIN-RELATED"/>
    <property type="match status" value="1"/>
</dbReference>
<gene>
    <name evidence="6" type="primary">ssuA</name>
    <name evidence="6" type="ORF">EMLFYP7_03371</name>
</gene>
<comment type="similarity">
    <text evidence="2">Belongs to the bacterial solute-binding protein SsuA/TauA family.</text>
</comment>
<feature type="chain" id="PRO_5026918946" evidence="4">
    <location>
        <begin position="25"/>
        <end position="352"/>
    </location>
</feature>
<accession>A0A6N3GQD2</accession>
<dbReference type="NCBIfam" id="TIGR03427">
    <property type="entry name" value="ABC_peri_uca"/>
    <property type="match status" value="1"/>
</dbReference>
<comment type="subcellular location">
    <subcellularLocation>
        <location evidence="1">Periplasm</location>
    </subcellularLocation>
</comment>
<dbReference type="PANTHER" id="PTHR30024:SF47">
    <property type="entry name" value="TAURINE-BINDING PERIPLASMIC PROTEIN"/>
    <property type="match status" value="1"/>
</dbReference>
<name>A0A6N3GQD2_9ENTR</name>
<evidence type="ECO:0000256" key="3">
    <source>
        <dbReference type="ARBA" id="ARBA00022729"/>
    </source>
</evidence>
<evidence type="ECO:0000256" key="2">
    <source>
        <dbReference type="ARBA" id="ARBA00010742"/>
    </source>
</evidence>
<organism evidence="6">
    <name type="scientific">Phytobacter massiliensis</name>
    <dbReference type="NCBI Taxonomy" id="1485952"/>
    <lineage>
        <taxon>Bacteria</taxon>
        <taxon>Pseudomonadati</taxon>
        <taxon>Pseudomonadota</taxon>
        <taxon>Gammaproteobacteria</taxon>
        <taxon>Enterobacterales</taxon>
        <taxon>Enterobacteriaceae</taxon>
        <taxon>Phytobacter</taxon>
    </lineage>
</organism>
<dbReference type="EMBL" id="CACRTZ010000033">
    <property type="protein sequence ID" value="VYU66718.1"/>
    <property type="molecule type" value="Genomic_DNA"/>
</dbReference>
<dbReference type="Gene3D" id="3.40.190.10">
    <property type="entry name" value="Periplasmic binding protein-like II"/>
    <property type="match status" value="2"/>
</dbReference>
<sequence>MKTSSFIRSLALSLVILTTFPAVAAVKKEFNVCWTIYAGWMPWGTISNSKIIDKWADKYGIKINIVQLNDYIESINQYTAGQFDGCTMTNMDALTIPAAGGVDTTALIPGSYSEGNDGVVMKGKGKTLADLKGQKIYLPELSVSHYLLVRGLEKAGLAEKDVTVVNTSDADIVSAFATDSVQAAVAWNPQLSVIKATPDTSEVFSSSQVPGELIDMMVVNTQTLKDNPALGKALTGAWFEMMAKMKAQDSAALNAMAAASGTDLAGYQAQLKTTHLFYTPAENLQFMTAADLPKTMQRVAQFSFDKGLLGDGAQSAAFIGMAFPGNVTQGDAGNVKLRFDDSFIKMAADGKL</sequence>
<reference evidence="6" key="1">
    <citation type="submission" date="2019-11" db="EMBL/GenBank/DDBJ databases">
        <authorList>
            <person name="Feng L."/>
        </authorList>
    </citation>
    <scope>NUCLEOTIDE SEQUENCE</scope>
    <source>
        <strain evidence="6">EMassiliensisLFYP7</strain>
    </source>
</reference>
<dbReference type="AlphaFoldDB" id="A0A6N3GQD2"/>
<dbReference type="RefSeq" id="WP_156566786.1">
    <property type="nucleotide sequence ID" value="NZ_CACRTZ010000033.1"/>
</dbReference>
<dbReference type="SUPFAM" id="SSF53850">
    <property type="entry name" value="Periplasmic binding protein-like II"/>
    <property type="match status" value="1"/>
</dbReference>
<dbReference type="InterPro" id="IPR015168">
    <property type="entry name" value="SsuA/THI5"/>
</dbReference>
<evidence type="ECO:0000313" key="6">
    <source>
        <dbReference type="EMBL" id="VYU66718.1"/>
    </source>
</evidence>
<protein>
    <submittedName>
        <fullName evidence="6">Aliphatic sulfonates-binding protein</fullName>
    </submittedName>
</protein>